<dbReference type="RefSeq" id="WP_131271988.1">
    <property type="nucleotide sequence ID" value="NZ_SJOA01000025.1"/>
</dbReference>
<dbReference type="EMBL" id="SJOA01000025">
    <property type="protein sequence ID" value="TCB55772.1"/>
    <property type="molecule type" value="Genomic_DNA"/>
</dbReference>
<dbReference type="Proteomes" id="UP000291380">
    <property type="component" value="Unassembled WGS sequence"/>
</dbReference>
<name>A0A4R0EGU6_9GAMM</name>
<protein>
    <submittedName>
        <fullName evidence="1">Uncharacterized protein</fullName>
    </submittedName>
</protein>
<sequence>MNEVKIKWASNCFNCGHDEAIVFSTASVGLFHDGDEVKCCNCGHKGSMDANGEDTDIYWDEGTFEDLPEAVKKSLKEVS</sequence>
<accession>A0A4R0EGU6</accession>
<dbReference type="AlphaFoldDB" id="A0A4R0EGU6"/>
<evidence type="ECO:0000313" key="2">
    <source>
        <dbReference type="Proteomes" id="UP000291380"/>
    </source>
</evidence>
<proteinExistence type="predicted"/>
<evidence type="ECO:0000313" key="1">
    <source>
        <dbReference type="EMBL" id="TCB55772.1"/>
    </source>
</evidence>
<dbReference type="OrthoDB" id="5817161at2"/>
<gene>
    <name evidence="1" type="ORF">E0H85_14755</name>
</gene>
<reference evidence="1 2" key="1">
    <citation type="submission" date="2019-02" db="EMBL/GenBank/DDBJ databases">
        <title>High diversity of culturable Acinetobacter species in natural soil and water ecosystems.</title>
        <authorList>
            <person name="Radolfova-Krizova L."/>
            <person name="Nemec A."/>
        </authorList>
    </citation>
    <scope>NUCLEOTIDE SEQUENCE [LARGE SCALE GENOMIC DNA]</scope>
    <source>
        <strain evidence="1 2">ANC 4281</strain>
    </source>
</reference>
<organism evidence="1 2">
    <name type="scientific">Acinetobacter terrae</name>
    <dbReference type="NCBI Taxonomy" id="2731247"/>
    <lineage>
        <taxon>Bacteria</taxon>
        <taxon>Pseudomonadati</taxon>
        <taxon>Pseudomonadota</taxon>
        <taxon>Gammaproteobacteria</taxon>
        <taxon>Moraxellales</taxon>
        <taxon>Moraxellaceae</taxon>
        <taxon>Acinetobacter</taxon>
        <taxon>Acinetobacter Taxon 24</taxon>
    </lineage>
</organism>
<comment type="caution">
    <text evidence="1">The sequence shown here is derived from an EMBL/GenBank/DDBJ whole genome shotgun (WGS) entry which is preliminary data.</text>
</comment>